<keyword evidence="1" id="KW-0472">Membrane</keyword>
<dbReference type="Pfam" id="PF12146">
    <property type="entry name" value="Hydrolase_4"/>
    <property type="match status" value="1"/>
</dbReference>
<accession>A0ABT3W428</accession>
<protein>
    <submittedName>
        <fullName evidence="3">Lysophospholipase</fullName>
    </submittedName>
</protein>
<keyword evidence="4" id="KW-1185">Reference proteome</keyword>
<dbReference type="SUPFAM" id="SSF53474">
    <property type="entry name" value="alpha/beta-Hydrolases"/>
    <property type="match status" value="1"/>
</dbReference>
<evidence type="ECO:0000313" key="3">
    <source>
        <dbReference type="EMBL" id="MCX5613807.1"/>
    </source>
</evidence>
<name>A0ABT3W428_9PROT</name>
<gene>
    <name evidence="3" type="ORF">NQF64_00890</name>
</gene>
<sequence length="382" mass="42270">MKPEPSTKTRCVFFDVTPSLSLAILGTLLLLYRLSLADFRRFKNASHADKAVFLPLMLCYALFLTGCSTGPRPETWPHSATESAFIPASLSLPLSDGKSAPIRLYTPPQNKPLRGVILAFHGFGDSRDAWEVMAPPLTQAGFLIVAPDIRGFGAFPTPRTWSNTQRLIADSLAEAQWCQQQWPKQPLYLMGESMGGAIALLTSTALQAPHPAGLILLAPAIMTLGQPWQSLLEGWNLITPQARLTGAHMPGQHIATRNIKALRRMFFDPLTRHGTTVHALRGLTHLMSHAAQETPKLHTPTLLIWGDRDQFVPASATRHLIQRSPQGLLRLDELPHGYHLISREPQNRPARDILSWLEQPGHFLPSGGDNAATMWLWLAETQ</sequence>
<dbReference type="Gene3D" id="3.40.50.1820">
    <property type="entry name" value="alpha/beta hydrolase"/>
    <property type="match status" value="1"/>
</dbReference>
<dbReference type="InterPro" id="IPR051044">
    <property type="entry name" value="MAG_DAG_Lipase"/>
</dbReference>
<dbReference type="Proteomes" id="UP001165648">
    <property type="component" value="Unassembled WGS sequence"/>
</dbReference>
<dbReference type="PANTHER" id="PTHR11614">
    <property type="entry name" value="PHOSPHOLIPASE-RELATED"/>
    <property type="match status" value="1"/>
</dbReference>
<reference evidence="3 4" key="1">
    <citation type="submission" date="2022-07" db="EMBL/GenBank/DDBJ databases">
        <title>Bombella genomes.</title>
        <authorList>
            <person name="Harer L."/>
            <person name="Styblova S."/>
            <person name="Ehrmann M."/>
        </authorList>
    </citation>
    <scope>NUCLEOTIDE SEQUENCE [LARGE SCALE GENOMIC DNA]</scope>
    <source>
        <strain evidence="3 4">TMW 2.2558</strain>
    </source>
</reference>
<dbReference type="RefSeq" id="WP_266106182.1">
    <property type="nucleotide sequence ID" value="NZ_JANIDW010000001.1"/>
</dbReference>
<dbReference type="InterPro" id="IPR029058">
    <property type="entry name" value="AB_hydrolase_fold"/>
</dbReference>
<dbReference type="PRINTS" id="PR00111">
    <property type="entry name" value="ABHYDROLASE"/>
</dbReference>
<keyword evidence="1" id="KW-0812">Transmembrane</keyword>
<feature type="transmembrane region" description="Helical" evidence="1">
    <location>
        <begin position="12"/>
        <end position="32"/>
    </location>
</feature>
<evidence type="ECO:0000259" key="2">
    <source>
        <dbReference type="Pfam" id="PF12146"/>
    </source>
</evidence>
<comment type="caution">
    <text evidence="3">The sequence shown here is derived from an EMBL/GenBank/DDBJ whole genome shotgun (WGS) entry which is preliminary data.</text>
</comment>
<organism evidence="3 4">
    <name type="scientific">Bombella saccharophila</name>
    <dbReference type="NCBI Taxonomy" id="2967338"/>
    <lineage>
        <taxon>Bacteria</taxon>
        <taxon>Pseudomonadati</taxon>
        <taxon>Pseudomonadota</taxon>
        <taxon>Alphaproteobacteria</taxon>
        <taxon>Acetobacterales</taxon>
        <taxon>Acetobacteraceae</taxon>
        <taxon>Bombella</taxon>
    </lineage>
</organism>
<feature type="domain" description="Serine aminopeptidase S33" evidence="2">
    <location>
        <begin position="113"/>
        <end position="346"/>
    </location>
</feature>
<keyword evidence="1" id="KW-1133">Transmembrane helix</keyword>
<evidence type="ECO:0000313" key="4">
    <source>
        <dbReference type="Proteomes" id="UP001165648"/>
    </source>
</evidence>
<dbReference type="InterPro" id="IPR022742">
    <property type="entry name" value="Hydrolase_4"/>
</dbReference>
<dbReference type="EMBL" id="JANIDW010000001">
    <property type="protein sequence ID" value="MCX5613807.1"/>
    <property type="molecule type" value="Genomic_DNA"/>
</dbReference>
<evidence type="ECO:0000256" key="1">
    <source>
        <dbReference type="SAM" id="Phobius"/>
    </source>
</evidence>
<dbReference type="InterPro" id="IPR000073">
    <property type="entry name" value="AB_hydrolase_1"/>
</dbReference>
<proteinExistence type="predicted"/>